<evidence type="ECO:0000259" key="11">
    <source>
        <dbReference type="PROSITE" id="PS50262"/>
    </source>
</evidence>
<dbReference type="Gene3D" id="1.20.1070.10">
    <property type="entry name" value="Rhodopsin 7-helix transmembrane proteins"/>
    <property type="match status" value="1"/>
</dbReference>
<comment type="similarity">
    <text evidence="9">Belongs to the G-protein coupled receptor 1 family.</text>
</comment>
<evidence type="ECO:0000313" key="12">
    <source>
        <dbReference type="EMBL" id="KHN79835.1"/>
    </source>
</evidence>
<dbReference type="SUPFAM" id="SSF81321">
    <property type="entry name" value="Family A G protein-coupled receptor-like"/>
    <property type="match status" value="1"/>
</dbReference>
<evidence type="ECO:0000256" key="2">
    <source>
        <dbReference type="ARBA" id="ARBA00022475"/>
    </source>
</evidence>
<dbReference type="PANTHER" id="PTHR24248:SF151">
    <property type="entry name" value="TYRAMINE RECEPTOR TYRA-2"/>
    <property type="match status" value="1"/>
</dbReference>
<dbReference type="STRING" id="6265.A0A0B2VFS6"/>
<evidence type="ECO:0000256" key="7">
    <source>
        <dbReference type="ARBA" id="ARBA00023170"/>
    </source>
</evidence>
<evidence type="ECO:0000256" key="6">
    <source>
        <dbReference type="ARBA" id="ARBA00023136"/>
    </source>
</evidence>
<keyword evidence="6 10" id="KW-0472">Membrane</keyword>
<keyword evidence="7 9" id="KW-0675">Receptor</keyword>
<dbReference type="PRINTS" id="PR00237">
    <property type="entry name" value="GPCRRHODOPSN"/>
</dbReference>
<dbReference type="Proteomes" id="UP000031036">
    <property type="component" value="Unassembled WGS sequence"/>
</dbReference>
<keyword evidence="3 9" id="KW-0812">Transmembrane</keyword>
<dbReference type="PROSITE" id="PS00237">
    <property type="entry name" value="G_PROTEIN_RECEP_F1_1"/>
    <property type="match status" value="1"/>
</dbReference>
<keyword evidence="8 9" id="KW-0807">Transducer</keyword>
<dbReference type="AlphaFoldDB" id="A0A0B2VFS6"/>
<dbReference type="GO" id="GO:0004930">
    <property type="term" value="F:G protein-coupled receptor activity"/>
    <property type="evidence" value="ECO:0007669"/>
    <property type="project" value="UniProtKB-KW"/>
</dbReference>
<accession>A0A0B2VFS6</accession>
<evidence type="ECO:0000256" key="1">
    <source>
        <dbReference type="ARBA" id="ARBA00004651"/>
    </source>
</evidence>
<feature type="transmembrane region" description="Helical" evidence="10">
    <location>
        <begin position="20"/>
        <end position="39"/>
    </location>
</feature>
<proteinExistence type="inferred from homology"/>
<evidence type="ECO:0000313" key="13">
    <source>
        <dbReference type="Proteomes" id="UP000031036"/>
    </source>
</evidence>
<feature type="domain" description="G-protein coupled receptors family 1 profile" evidence="11">
    <location>
        <begin position="30"/>
        <end position="228"/>
    </location>
</feature>
<evidence type="ECO:0000256" key="4">
    <source>
        <dbReference type="ARBA" id="ARBA00022989"/>
    </source>
</evidence>
<evidence type="ECO:0000256" key="3">
    <source>
        <dbReference type="ARBA" id="ARBA00022692"/>
    </source>
</evidence>
<dbReference type="GO" id="GO:0005886">
    <property type="term" value="C:plasma membrane"/>
    <property type="evidence" value="ECO:0007669"/>
    <property type="project" value="UniProtKB-SubCell"/>
</dbReference>
<dbReference type="Pfam" id="PF00001">
    <property type="entry name" value="7tm_1"/>
    <property type="match status" value="1"/>
</dbReference>
<dbReference type="OrthoDB" id="5957871at2759"/>
<comment type="subcellular location">
    <subcellularLocation>
        <location evidence="1">Cell membrane</location>
        <topology evidence="1">Multi-pass membrane protein</topology>
    </subcellularLocation>
</comment>
<keyword evidence="5 9" id="KW-0297">G-protein coupled receptor</keyword>
<dbReference type="InterPro" id="IPR017452">
    <property type="entry name" value="GPCR_Rhodpsn_7TM"/>
</dbReference>
<dbReference type="OMA" id="KCNTESN"/>
<comment type="caution">
    <text evidence="12">The sequence shown here is derived from an EMBL/GenBank/DDBJ whole genome shotgun (WGS) entry which is preliminary data.</text>
</comment>
<reference evidence="12 13" key="1">
    <citation type="submission" date="2014-11" db="EMBL/GenBank/DDBJ databases">
        <title>Genetic blueprint of the zoonotic pathogen Toxocara canis.</title>
        <authorList>
            <person name="Zhu X.-Q."/>
            <person name="Korhonen P.K."/>
            <person name="Cai H."/>
            <person name="Young N.D."/>
            <person name="Nejsum P."/>
            <person name="von Samson-Himmelstjerna G."/>
            <person name="Boag P.R."/>
            <person name="Tan P."/>
            <person name="Li Q."/>
            <person name="Min J."/>
            <person name="Yang Y."/>
            <person name="Wang X."/>
            <person name="Fang X."/>
            <person name="Hall R.S."/>
            <person name="Hofmann A."/>
            <person name="Sternberg P.W."/>
            <person name="Jex A.R."/>
            <person name="Gasser R.B."/>
        </authorList>
    </citation>
    <scope>NUCLEOTIDE SEQUENCE [LARGE SCALE GENOMIC DNA]</scope>
    <source>
        <strain evidence="12">PN_DK_2014</strain>
    </source>
</reference>
<gene>
    <name evidence="12" type="primary">tyra-2</name>
    <name evidence="12" type="ORF">Tcan_07582</name>
</gene>
<feature type="transmembrane region" description="Helical" evidence="10">
    <location>
        <begin position="81"/>
        <end position="109"/>
    </location>
</feature>
<keyword evidence="4 10" id="KW-1133">Transmembrane helix</keyword>
<dbReference type="CDD" id="cd14967">
    <property type="entry name" value="7tmA_amine_R-like"/>
    <property type="match status" value="1"/>
</dbReference>
<feature type="transmembrane region" description="Helical" evidence="10">
    <location>
        <begin position="178"/>
        <end position="199"/>
    </location>
</feature>
<dbReference type="EMBL" id="JPKZ01001844">
    <property type="protein sequence ID" value="KHN79835.1"/>
    <property type="molecule type" value="Genomic_DNA"/>
</dbReference>
<keyword evidence="13" id="KW-1185">Reference proteome</keyword>
<dbReference type="InterPro" id="IPR000276">
    <property type="entry name" value="GPCR_Rhodpsn"/>
</dbReference>
<evidence type="ECO:0000256" key="9">
    <source>
        <dbReference type="RuleBase" id="RU000688"/>
    </source>
</evidence>
<sequence>MHGVAESNLELFQTFKGAALTLLVLWTIAANSLVFIVLYKNPRLQTVPNLLVGNLAFSDLCLGLIVLPLSSVYAIAGEWLFTSTLCVVFVSADILCSTASIWNLSIVGLDRYWAITSPVSYMSKRNKRTAGLMILSVWISSALISLAPLLGWKQTAERGNMVQVNGTWQCVFLDLPSYTIYSATGSFFIPTIVMFFVYFKIYQAFAKHRARQIYRQKIRLSVILRAFLNKTATSGERLDGDNVSNECCRRSDYLSYYEHSSTKRPLAVNASMEIM</sequence>
<feature type="transmembrane region" description="Helical" evidence="10">
    <location>
        <begin position="130"/>
        <end position="152"/>
    </location>
</feature>
<organism evidence="12 13">
    <name type="scientific">Toxocara canis</name>
    <name type="common">Canine roundworm</name>
    <dbReference type="NCBI Taxonomy" id="6265"/>
    <lineage>
        <taxon>Eukaryota</taxon>
        <taxon>Metazoa</taxon>
        <taxon>Ecdysozoa</taxon>
        <taxon>Nematoda</taxon>
        <taxon>Chromadorea</taxon>
        <taxon>Rhabditida</taxon>
        <taxon>Spirurina</taxon>
        <taxon>Ascaridomorpha</taxon>
        <taxon>Ascaridoidea</taxon>
        <taxon>Toxocaridae</taxon>
        <taxon>Toxocara</taxon>
    </lineage>
</organism>
<evidence type="ECO:0000256" key="10">
    <source>
        <dbReference type="SAM" id="Phobius"/>
    </source>
</evidence>
<protein>
    <submittedName>
        <fullName evidence="12">Tyramine receptor tyra-2</fullName>
    </submittedName>
</protein>
<evidence type="ECO:0000256" key="8">
    <source>
        <dbReference type="ARBA" id="ARBA00023224"/>
    </source>
</evidence>
<dbReference type="PANTHER" id="PTHR24248">
    <property type="entry name" value="ADRENERGIC RECEPTOR-RELATED G-PROTEIN COUPLED RECEPTOR"/>
    <property type="match status" value="1"/>
</dbReference>
<name>A0A0B2VFS6_TOXCA</name>
<keyword evidence="2" id="KW-1003">Cell membrane</keyword>
<evidence type="ECO:0000256" key="5">
    <source>
        <dbReference type="ARBA" id="ARBA00023040"/>
    </source>
</evidence>
<feature type="transmembrane region" description="Helical" evidence="10">
    <location>
        <begin position="51"/>
        <end position="75"/>
    </location>
</feature>
<dbReference type="PROSITE" id="PS50262">
    <property type="entry name" value="G_PROTEIN_RECEP_F1_2"/>
    <property type="match status" value="1"/>
</dbReference>